<organism evidence="1 2">
    <name type="scientific">Austropuccinia psidii MF-1</name>
    <dbReference type="NCBI Taxonomy" id="1389203"/>
    <lineage>
        <taxon>Eukaryota</taxon>
        <taxon>Fungi</taxon>
        <taxon>Dikarya</taxon>
        <taxon>Basidiomycota</taxon>
        <taxon>Pucciniomycotina</taxon>
        <taxon>Pucciniomycetes</taxon>
        <taxon>Pucciniales</taxon>
        <taxon>Sphaerophragmiaceae</taxon>
        <taxon>Austropuccinia</taxon>
    </lineage>
</organism>
<accession>A0A9Q3FBY6</accession>
<sequence length="67" mass="7669">MTIVHKEGNLHKNAYELRRWSLANTPKNPDYVPLEEGSQSPIEGTNITDVGTDIFEEVRETNKQDKN</sequence>
<keyword evidence="2" id="KW-1185">Reference proteome</keyword>
<comment type="caution">
    <text evidence="1">The sequence shown here is derived from an EMBL/GenBank/DDBJ whole genome shotgun (WGS) entry which is preliminary data.</text>
</comment>
<gene>
    <name evidence="1" type="ORF">O181_075027</name>
</gene>
<dbReference type="OrthoDB" id="425619at2759"/>
<dbReference type="Proteomes" id="UP000765509">
    <property type="component" value="Unassembled WGS sequence"/>
</dbReference>
<name>A0A9Q3FBY6_9BASI</name>
<evidence type="ECO:0000313" key="2">
    <source>
        <dbReference type="Proteomes" id="UP000765509"/>
    </source>
</evidence>
<evidence type="ECO:0000313" key="1">
    <source>
        <dbReference type="EMBL" id="MBW0535312.1"/>
    </source>
</evidence>
<dbReference type="AlphaFoldDB" id="A0A9Q3FBY6"/>
<dbReference type="EMBL" id="AVOT02040137">
    <property type="protein sequence ID" value="MBW0535312.1"/>
    <property type="molecule type" value="Genomic_DNA"/>
</dbReference>
<protein>
    <submittedName>
        <fullName evidence="1">Uncharacterized protein</fullName>
    </submittedName>
</protein>
<proteinExistence type="predicted"/>
<reference evidence="1" key="1">
    <citation type="submission" date="2021-03" db="EMBL/GenBank/DDBJ databases">
        <title>Draft genome sequence of rust myrtle Austropuccinia psidii MF-1, a brazilian biotype.</title>
        <authorList>
            <person name="Quecine M.C."/>
            <person name="Pachon D.M.R."/>
            <person name="Bonatelli M.L."/>
            <person name="Correr F.H."/>
            <person name="Franceschini L.M."/>
            <person name="Leite T.F."/>
            <person name="Margarido G.R.A."/>
            <person name="Almeida C.A."/>
            <person name="Ferrarezi J.A."/>
            <person name="Labate C.A."/>
        </authorList>
    </citation>
    <scope>NUCLEOTIDE SEQUENCE</scope>
    <source>
        <strain evidence="1">MF-1</strain>
    </source>
</reference>